<comment type="similarity">
    <text evidence="1">Belongs to the methylmalonyl-CoA epimerase family.</text>
</comment>
<dbReference type="PANTHER" id="PTHR43048:SF3">
    <property type="entry name" value="METHYLMALONYL-COA EPIMERASE, MITOCHONDRIAL"/>
    <property type="match status" value="1"/>
</dbReference>
<dbReference type="InterPro" id="IPR029068">
    <property type="entry name" value="Glyas_Bleomycin-R_OHBP_Dase"/>
</dbReference>
<dbReference type="InterPro" id="IPR051785">
    <property type="entry name" value="MMCE/EMCE_epimerase"/>
</dbReference>
<protein>
    <submittedName>
        <fullName evidence="4">Methylmalonyl-CoA epimerase</fullName>
    </submittedName>
</protein>
<sequence length="159" mass="16951">MSATPGTGTESTVLDDLQPLLLGVDHVGIAVPDLDAALAFHTEVLGNRLVHEEVNAEQGVREAMVAVGPEDGEGRTLLQLLAPTGPESTIARFIDRSGPGLQQLAYRVADVEKASQVLRDRGLRLLYDEPRRGTAGSRINFIHPKDAGGVLVELVEPAE</sequence>
<dbReference type="AlphaFoldDB" id="A0A543KLN4"/>
<dbReference type="NCBIfam" id="TIGR03081">
    <property type="entry name" value="metmalonyl_epim"/>
    <property type="match status" value="1"/>
</dbReference>
<evidence type="ECO:0000259" key="3">
    <source>
        <dbReference type="PROSITE" id="PS51819"/>
    </source>
</evidence>
<dbReference type="GO" id="GO:0046872">
    <property type="term" value="F:metal ion binding"/>
    <property type="evidence" value="ECO:0007669"/>
    <property type="project" value="UniProtKB-KW"/>
</dbReference>
<dbReference type="PANTHER" id="PTHR43048">
    <property type="entry name" value="METHYLMALONYL-COA EPIMERASE"/>
    <property type="match status" value="1"/>
</dbReference>
<keyword evidence="5" id="KW-1185">Reference proteome</keyword>
<dbReference type="Proteomes" id="UP000315133">
    <property type="component" value="Unassembled WGS sequence"/>
</dbReference>
<dbReference type="PROSITE" id="PS51819">
    <property type="entry name" value="VOC"/>
    <property type="match status" value="1"/>
</dbReference>
<dbReference type="GO" id="GO:0046491">
    <property type="term" value="P:L-methylmalonyl-CoA metabolic process"/>
    <property type="evidence" value="ECO:0007669"/>
    <property type="project" value="TreeGrafter"/>
</dbReference>
<name>A0A543KLN4_9MICO</name>
<evidence type="ECO:0000256" key="1">
    <source>
        <dbReference type="ARBA" id="ARBA00009308"/>
    </source>
</evidence>
<organism evidence="4 5">
    <name type="scientific">Ornithinimicrobium humiphilum</name>
    <dbReference type="NCBI Taxonomy" id="125288"/>
    <lineage>
        <taxon>Bacteria</taxon>
        <taxon>Bacillati</taxon>
        <taxon>Actinomycetota</taxon>
        <taxon>Actinomycetes</taxon>
        <taxon>Micrococcales</taxon>
        <taxon>Ornithinimicrobiaceae</taxon>
        <taxon>Ornithinimicrobium</taxon>
    </lineage>
</organism>
<dbReference type="OrthoDB" id="7187210at2"/>
<gene>
    <name evidence="4" type="ORF">FB476_0840</name>
</gene>
<comment type="caution">
    <text evidence="4">The sequence shown here is derived from an EMBL/GenBank/DDBJ whole genome shotgun (WGS) entry which is preliminary data.</text>
</comment>
<dbReference type="Gene3D" id="3.10.180.10">
    <property type="entry name" value="2,3-Dihydroxybiphenyl 1,2-Dioxygenase, domain 1"/>
    <property type="match status" value="1"/>
</dbReference>
<reference evidence="4 5" key="1">
    <citation type="submission" date="2019-06" db="EMBL/GenBank/DDBJ databases">
        <title>Sequencing the genomes of 1000 actinobacteria strains.</title>
        <authorList>
            <person name="Klenk H.-P."/>
        </authorList>
    </citation>
    <scope>NUCLEOTIDE SEQUENCE [LARGE SCALE GENOMIC DNA]</scope>
    <source>
        <strain evidence="4 5">DSM 12362</strain>
    </source>
</reference>
<evidence type="ECO:0000313" key="5">
    <source>
        <dbReference type="Proteomes" id="UP000315133"/>
    </source>
</evidence>
<dbReference type="SUPFAM" id="SSF54593">
    <property type="entry name" value="Glyoxalase/Bleomycin resistance protein/Dihydroxybiphenyl dioxygenase"/>
    <property type="match status" value="1"/>
</dbReference>
<keyword evidence="2" id="KW-0479">Metal-binding</keyword>
<dbReference type="InterPro" id="IPR017515">
    <property type="entry name" value="MeMalonyl-CoA_epimerase"/>
</dbReference>
<dbReference type="GO" id="GO:0004493">
    <property type="term" value="F:methylmalonyl-CoA epimerase activity"/>
    <property type="evidence" value="ECO:0007669"/>
    <property type="project" value="TreeGrafter"/>
</dbReference>
<evidence type="ECO:0000313" key="4">
    <source>
        <dbReference type="EMBL" id="TQM95987.1"/>
    </source>
</evidence>
<dbReference type="EMBL" id="VFPU01000001">
    <property type="protein sequence ID" value="TQM95987.1"/>
    <property type="molecule type" value="Genomic_DNA"/>
</dbReference>
<dbReference type="InterPro" id="IPR037523">
    <property type="entry name" value="VOC_core"/>
</dbReference>
<dbReference type="Pfam" id="PF13669">
    <property type="entry name" value="Glyoxalase_4"/>
    <property type="match status" value="1"/>
</dbReference>
<dbReference type="RefSeq" id="WP_141817670.1">
    <property type="nucleotide sequence ID" value="NZ_BAAAIL010000003.1"/>
</dbReference>
<proteinExistence type="inferred from homology"/>
<feature type="domain" description="VOC" evidence="3">
    <location>
        <begin position="23"/>
        <end position="157"/>
    </location>
</feature>
<accession>A0A543KLN4</accession>
<evidence type="ECO:0000256" key="2">
    <source>
        <dbReference type="ARBA" id="ARBA00022723"/>
    </source>
</evidence>
<dbReference type="CDD" id="cd07249">
    <property type="entry name" value="MMCE"/>
    <property type="match status" value="1"/>
</dbReference>